<dbReference type="AlphaFoldDB" id="A0A9Q0G449"/>
<comment type="caution">
    <text evidence="2">The sequence shown here is derived from an EMBL/GenBank/DDBJ whole genome shotgun (WGS) entry which is preliminary data.</text>
</comment>
<dbReference type="OrthoDB" id="1001765at2759"/>
<organism evidence="2 3">
    <name type="scientific">Turnera subulata</name>
    <dbReference type="NCBI Taxonomy" id="218843"/>
    <lineage>
        <taxon>Eukaryota</taxon>
        <taxon>Viridiplantae</taxon>
        <taxon>Streptophyta</taxon>
        <taxon>Embryophyta</taxon>
        <taxon>Tracheophyta</taxon>
        <taxon>Spermatophyta</taxon>
        <taxon>Magnoliopsida</taxon>
        <taxon>eudicotyledons</taxon>
        <taxon>Gunneridae</taxon>
        <taxon>Pentapetalae</taxon>
        <taxon>rosids</taxon>
        <taxon>fabids</taxon>
        <taxon>Malpighiales</taxon>
        <taxon>Passifloraceae</taxon>
        <taxon>Turnera</taxon>
    </lineage>
</organism>
<dbReference type="PANTHER" id="PTHR31694:SF26">
    <property type="entry name" value="OS05G0151100 PROTEIN"/>
    <property type="match status" value="1"/>
</dbReference>
<dbReference type="Proteomes" id="UP001141552">
    <property type="component" value="Unassembled WGS sequence"/>
</dbReference>
<evidence type="ECO:0000313" key="2">
    <source>
        <dbReference type="EMBL" id="KAJ4841566.1"/>
    </source>
</evidence>
<dbReference type="InterPro" id="IPR052965">
    <property type="entry name" value="Pigment-catalase-like"/>
</dbReference>
<feature type="chain" id="PRO_5040177690" description="Desiccation-related protein PCC13-62" evidence="1">
    <location>
        <begin position="30"/>
        <end position="227"/>
    </location>
</feature>
<feature type="signal peptide" evidence="1">
    <location>
        <begin position="1"/>
        <end position="29"/>
    </location>
</feature>
<evidence type="ECO:0008006" key="4">
    <source>
        <dbReference type="Google" id="ProtNLM"/>
    </source>
</evidence>
<reference evidence="2" key="2">
    <citation type="journal article" date="2023" name="Plants (Basel)">
        <title>Annotation of the Turnera subulata (Passifloraceae) Draft Genome Reveals the S-Locus Evolved after the Divergence of Turneroideae from Passifloroideae in a Stepwise Manner.</title>
        <authorList>
            <person name="Henning P.M."/>
            <person name="Roalson E.H."/>
            <person name="Mir W."/>
            <person name="McCubbin A.G."/>
            <person name="Shore J.S."/>
        </authorList>
    </citation>
    <scope>NUCLEOTIDE SEQUENCE</scope>
    <source>
        <strain evidence="2">F60SS</strain>
    </source>
</reference>
<reference evidence="2" key="1">
    <citation type="submission" date="2022-02" db="EMBL/GenBank/DDBJ databases">
        <authorList>
            <person name="Henning P.M."/>
            <person name="McCubbin A.G."/>
            <person name="Shore J.S."/>
        </authorList>
    </citation>
    <scope>NUCLEOTIDE SEQUENCE</scope>
    <source>
        <strain evidence="2">F60SS</strain>
        <tissue evidence="2">Leaves</tissue>
    </source>
</reference>
<evidence type="ECO:0000256" key="1">
    <source>
        <dbReference type="SAM" id="SignalP"/>
    </source>
</evidence>
<gene>
    <name evidence="2" type="ORF">Tsubulata_037101</name>
</gene>
<protein>
    <recommendedName>
        <fullName evidence="4">Desiccation-related protein PCC13-62</fullName>
    </recommendedName>
</protein>
<accession>A0A9Q0G449</accession>
<dbReference type="EMBL" id="JAKUCV010002741">
    <property type="protein sequence ID" value="KAJ4841566.1"/>
    <property type="molecule type" value="Genomic_DNA"/>
</dbReference>
<keyword evidence="1" id="KW-0732">Signal</keyword>
<proteinExistence type="predicted"/>
<evidence type="ECO:0000313" key="3">
    <source>
        <dbReference type="Proteomes" id="UP001141552"/>
    </source>
</evidence>
<name>A0A9Q0G449_9ROSI</name>
<keyword evidence="3" id="KW-1185">Reference proteome</keyword>
<dbReference type="PANTHER" id="PTHR31694">
    <property type="entry name" value="DESICCATION-LIKE PROTEIN"/>
    <property type="match status" value="1"/>
</dbReference>
<sequence>MQTQKKMGNSSFFALVLVISLVPANHVLCAPAPSCEPVEATDEDRLQFTLNFELLVAEFFVYGAFGVGLDVVAPGYAMVGPPPIGTQKANLDPPTQRIIENLLVARLLATEYGQDAAIRTLLYKIADFIVPPYGITVAEFTDKISNLRNQLAMCGNKDEGIIVPKQLGAENRTESNILSADANSISYDRTPREILRISYGTGNASMPGGFLPQGGNGVIAKSFLENA</sequence>